<keyword evidence="10 12" id="KW-0030">Aminoacyl-tRNA synthetase</keyword>
<keyword evidence="6 12" id="KW-0067">ATP-binding</keyword>
<feature type="compositionally biased region" description="Basic and acidic residues" evidence="13">
    <location>
        <begin position="604"/>
        <end position="615"/>
    </location>
</feature>
<dbReference type="GO" id="GO:0005829">
    <property type="term" value="C:cytosol"/>
    <property type="evidence" value="ECO:0007669"/>
    <property type="project" value="TreeGrafter"/>
</dbReference>
<evidence type="ECO:0000256" key="7">
    <source>
        <dbReference type="ARBA" id="ARBA00022917"/>
    </source>
</evidence>
<accession>A0AAN6ZV93</accession>
<dbReference type="Gene3D" id="3.10.290.10">
    <property type="entry name" value="RNA-binding S4 domain"/>
    <property type="match status" value="1"/>
</dbReference>
<dbReference type="InterPro" id="IPR002307">
    <property type="entry name" value="Tyr-tRNA-ligase"/>
</dbReference>
<dbReference type="FunFam" id="1.10.240.10:FF:000001">
    <property type="entry name" value="Tyrosine--tRNA ligase"/>
    <property type="match status" value="1"/>
</dbReference>
<dbReference type="Gene3D" id="1.10.240.10">
    <property type="entry name" value="Tyrosyl-Transfer RNA Synthetase"/>
    <property type="match status" value="1"/>
</dbReference>
<evidence type="ECO:0000256" key="2">
    <source>
        <dbReference type="ARBA" id="ARBA00005594"/>
    </source>
</evidence>
<dbReference type="PANTHER" id="PTHR11766">
    <property type="entry name" value="TYROSYL-TRNA SYNTHETASE"/>
    <property type="match status" value="1"/>
</dbReference>
<dbReference type="Pfam" id="PF00579">
    <property type="entry name" value="tRNA-synt_1b"/>
    <property type="match status" value="1"/>
</dbReference>
<dbReference type="EMBL" id="MU856946">
    <property type="protein sequence ID" value="KAK4153245.1"/>
    <property type="molecule type" value="Genomic_DNA"/>
</dbReference>
<dbReference type="GO" id="GO:0003723">
    <property type="term" value="F:RNA binding"/>
    <property type="evidence" value="ECO:0007669"/>
    <property type="project" value="InterPro"/>
</dbReference>
<dbReference type="InterPro" id="IPR024088">
    <property type="entry name" value="Tyr-tRNA-ligase_bac-type"/>
</dbReference>
<evidence type="ECO:0000256" key="10">
    <source>
        <dbReference type="ARBA" id="ARBA00023146"/>
    </source>
</evidence>
<comment type="catalytic activity">
    <reaction evidence="11 12">
        <text>tRNA(Tyr) + L-tyrosine + ATP = L-tyrosyl-tRNA(Tyr) + AMP + diphosphate + H(+)</text>
        <dbReference type="Rhea" id="RHEA:10220"/>
        <dbReference type="Rhea" id="RHEA-COMP:9706"/>
        <dbReference type="Rhea" id="RHEA-COMP:9707"/>
        <dbReference type="ChEBI" id="CHEBI:15378"/>
        <dbReference type="ChEBI" id="CHEBI:30616"/>
        <dbReference type="ChEBI" id="CHEBI:33019"/>
        <dbReference type="ChEBI" id="CHEBI:58315"/>
        <dbReference type="ChEBI" id="CHEBI:78442"/>
        <dbReference type="ChEBI" id="CHEBI:78536"/>
        <dbReference type="ChEBI" id="CHEBI:456215"/>
        <dbReference type="EC" id="6.1.1.1"/>
    </reaction>
</comment>
<evidence type="ECO:0000256" key="8">
    <source>
        <dbReference type="ARBA" id="ARBA00022946"/>
    </source>
</evidence>
<keyword evidence="7 12" id="KW-0648">Protein biosynthesis</keyword>
<evidence type="ECO:0000256" key="11">
    <source>
        <dbReference type="ARBA" id="ARBA00048248"/>
    </source>
</evidence>
<evidence type="ECO:0000256" key="1">
    <source>
        <dbReference type="ARBA" id="ARBA00004305"/>
    </source>
</evidence>
<evidence type="ECO:0000259" key="14">
    <source>
        <dbReference type="Pfam" id="PF16714"/>
    </source>
</evidence>
<keyword evidence="8" id="KW-0809">Transit peptide</keyword>
<keyword evidence="4" id="KW-0507">mRNA processing</keyword>
<evidence type="ECO:0000256" key="9">
    <source>
        <dbReference type="ARBA" id="ARBA00023128"/>
    </source>
</evidence>
<evidence type="ECO:0000256" key="4">
    <source>
        <dbReference type="ARBA" id="ARBA00022664"/>
    </source>
</evidence>
<keyword evidence="3 12" id="KW-0436">Ligase</keyword>
<dbReference type="Gene3D" id="3.40.50.620">
    <property type="entry name" value="HUPs"/>
    <property type="match status" value="1"/>
</dbReference>
<feature type="domain" description="Tyrosyl-tRNA synthetase C-terminal" evidence="14">
    <location>
        <begin position="437"/>
        <end position="559"/>
    </location>
</feature>
<comment type="caution">
    <text evidence="15">The sequence shown here is derived from an EMBL/GenBank/DDBJ whole genome shotgun (WGS) entry which is preliminary data.</text>
</comment>
<feature type="region of interest" description="Disordered" evidence="13">
    <location>
        <begin position="422"/>
        <end position="444"/>
    </location>
</feature>
<evidence type="ECO:0000256" key="13">
    <source>
        <dbReference type="SAM" id="MobiDB-lite"/>
    </source>
</evidence>
<dbReference type="PANTHER" id="PTHR11766:SF0">
    <property type="entry name" value="TYROSINE--TRNA LIGASE, MITOCHONDRIAL"/>
    <property type="match status" value="1"/>
</dbReference>
<dbReference type="GO" id="GO:0006437">
    <property type="term" value="P:tyrosyl-tRNA aminoacylation"/>
    <property type="evidence" value="ECO:0007669"/>
    <property type="project" value="InterPro"/>
</dbReference>
<sequence length="642" mass="72174">MAPSQALLLRRGPVCRSCLLAFAKGVPPTQRRNISTGWLRKTAEAEEDWKHRAQEIKDGKRPDFWDMLESRGYVKDTAGSRETIRELMRTKRIGAYVGVDPTASSLHVGHLLPLMPLFWMYMHGYGAFTLLGGSTVKIGDPTDRVKDRDPIGKADLAMNVTKMHYQMKKLWLNVEAQARRFEYQKEWAWKRGLVNNNTWWNSAPMLDVLRRVGKAMRIGPMLSRDTVKRKMTEGDGVSFAEFSYPIMQGWDWWMLFSKQKVQMQIGGSDQYGNIITGIEIVKAARDSEPSPELRMPANNPLDDPVGFTVPLLTDSSGAKFGKSSGNAVWLDLYMTSAFDLYGYFVRRPDADVENLLKLFTFLPMETIEKVMAEQMEDPSKRIAQHRLAYEVLALVHGEDAAKDAKQQHEMMYSKRLGSTLSVTNDPSEQYAEPSGPTTANNAPRVDMTLPESLIMGKSIGRIMFAAGLASSAKEGHRLATQQAAYVGGMPGRGAGAGQAMDPSQLTWNPIKLWFPQETQRYLIDGKLLILRKGKHNVRVIEMVSDETYAQSRQTYPGQPYTGRMRGLYDHMKALKAGQATSADVRKALSEAEKDDEPDTADALKFPKEKRPEQTKLEIQLEDLLKEVESKEAESKSKEGASF</sequence>
<dbReference type="SUPFAM" id="SSF52374">
    <property type="entry name" value="Nucleotidylyl transferase"/>
    <property type="match status" value="1"/>
</dbReference>
<dbReference type="Proteomes" id="UP001302745">
    <property type="component" value="Unassembled WGS sequence"/>
</dbReference>
<evidence type="ECO:0000256" key="12">
    <source>
        <dbReference type="RuleBase" id="RU361234"/>
    </source>
</evidence>
<dbReference type="EC" id="6.1.1.1" evidence="12"/>
<name>A0AAN6ZV93_9PEZI</name>
<evidence type="ECO:0000256" key="3">
    <source>
        <dbReference type="ARBA" id="ARBA00022598"/>
    </source>
</evidence>
<proteinExistence type="inferred from homology"/>
<dbReference type="GO" id="GO:0006397">
    <property type="term" value="P:mRNA processing"/>
    <property type="evidence" value="ECO:0007669"/>
    <property type="project" value="UniProtKB-KW"/>
</dbReference>
<dbReference type="Pfam" id="PF16714">
    <property type="entry name" value="TyrRSs_C"/>
    <property type="match status" value="1"/>
</dbReference>
<evidence type="ECO:0000313" key="15">
    <source>
        <dbReference type="EMBL" id="KAK4153245.1"/>
    </source>
</evidence>
<dbReference type="InterPro" id="IPR036986">
    <property type="entry name" value="S4_RNA-bd_sf"/>
</dbReference>
<dbReference type="GO" id="GO:0004831">
    <property type="term" value="F:tyrosine-tRNA ligase activity"/>
    <property type="evidence" value="ECO:0007669"/>
    <property type="project" value="UniProtKB-EC"/>
</dbReference>
<gene>
    <name evidence="15" type="ORF">C8A00DRAFT_34016</name>
</gene>
<dbReference type="InterPro" id="IPR002305">
    <property type="entry name" value="aa-tRNA-synth_Ic"/>
</dbReference>
<keyword evidence="5 12" id="KW-0547">Nucleotide-binding</keyword>
<dbReference type="AlphaFoldDB" id="A0AAN6ZV93"/>
<dbReference type="InterPro" id="IPR014729">
    <property type="entry name" value="Rossmann-like_a/b/a_fold"/>
</dbReference>
<dbReference type="GO" id="GO:0005759">
    <property type="term" value="C:mitochondrial matrix"/>
    <property type="evidence" value="ECO:0007669"/>
    <property type="project" value="UniProtKB-SubCell"/>
</dbReference>
<evidence type="ECO:0000313" key="16">
    <source>
        <dbReference type="Proteomes" id="UP001302745"/>
    </source>
</evidence>
<feature type="region of interest" description="Disordered" evidence="13">
    <location>
        <begin position="589"/>
        <end position="617"/>
    </location>
</feature>
<dbReference type="PRINTS" id="PR01040">
    <property type="entry name" value="TRNASYNTHTYR"/>
</dbReference>
<organism evidence="15 16">
    <name type="scientific">Chaetomidium leptoderma</name>
    <dbReference type="NCBI Taxonomy" id="669021"/>
    <lineage>
        <taxon>Eukaryota</taxon>
        <taxon>Fungi</taxon>
        <taxon>Dikarya</taxon>
        <taxon>Ascomycota</taxon>
        <taxon>Pezizomycotina</taxon>
        <taxon>Sordariomycetes</taxon>
        <taxon>Sordariomycetidae</taxon>
        <taxon>Sordariales</taxon>
        <taxon>Chaetomiaceae</taxon>
        <taxon>Chaetomidium</taxon>
    </lineage>
</organism>
<dbReference type="FunFam" id="3.40.50.620:FF:000227">
    <property type="entry name" value="Tyrosine--tRNA ligase"/>
    <property type="match status" value="1"/>
</dbReference>
<dbReference type="CDD" id="cd00805">
    <property type="entry name" value="TyrRS_core"/>
    <property type="match status" value="1"/>
</dbReference>
<comment type="subcellular location">
    <subcellularLocation>
        <location evidence="1">Mitochondrion matrix</location>
    </subcellularLocation>
</comment>
<keyword evidence="9" id="KW-0496">Mitochondrion</keyword>
<comment type="similarity">
    <text evidence="2 12">Belongs to the class-I aminoacyl-tRNA synthetase family.</text>
</comment>
<dbReference type="GO" id="GO:0005524">
    <property type="term" value="F:ATP binding"/>
    <property type="evidence" value="ECO:0007669"/>
    <property type="project" value="UniProtKB-KW"/>
</dbReference>
<reference evidence="15" key="1">
    <citation type="journal article" date="2023" name="Mol. Phylogenet. Evol.">
        <title>Genome-scale phylogeny and comparative genomics of the fungal order Sordariales.</title>
        <authorList>
            <person name="Hensen N."/>
            <person name="Bonometti L."/>
            <person name="Westerberg I."/>
            <person name="Brannstrom I.O."/>
            <person name="Guillou S."/>
            <person name="Cros-Aarteil S."/>
            <person name="Calhoun S."/>
            <person name="Haridas S."/>
            <person name="Kuo A."/>
            <person name="Mondo S."/>
            <person name="Pangilinan J."/>
            <person name="Riley R."/>
            <person name="LaButti K."/>
            <person name="Andreopoulos B."/>
            <person name="Lipzen A."/>
            <person name="Chen C."/>
            <person name="Yan M."/>
            <person name="Daum C."/>
            <person name="Ng V."/>
            <person name="Clum A."/>
            <person name="Steindorff A."/>
            <person name="Ohm R.A."/>
            <person name="Martin F."/>
            <person name="Silar P."/>
            <person name="Natvig D.O."/>
            <person name="Lalanne C."/>
            <person name="Gautier V."/>
            <person name="Ament-Velasquez S.L."/>
            <person name="Kruys A."/>
            <person name="Hutchinson M.I."/>
            <person name="Powell A.J."/>
            <person name="Barry K."/>
            <person name="Miller A.N."/>
            <person name="Grigoriev I.V."/>
            <person name="Debuchy R."/>
            <person name="Gladieux P."/>
            <person name="Hiltunen Thoren M."/>
            <person name="Johannesson H."/>
        </authorList>
    </citation>
    <scope>NUCLEOTIDE SEQUENCE</scope>
    <source>
        <strain evidence="15">CBS 538.74</strain>
    </source>
</reference>
<protein>
    <recommendedName>
        <fullName evidence="12">Tyrosine--tRNA ligase</fullName>
        <ecNumber evidence="12">6.1.1.1</ecNumber>
    </recommendedName>
    <alternativeName>
        <fullName evidence="12">Tyrosyl-tRNA synthetase</fullName>
    </alternativeName>
</protein>
<keyword evidence="16" id="KW-1185">Reference proteome</keyword>
<dbReference type="InterPro" id="IPR032005">
    <property type="entry name" value="TyrRSs_C"/>
</dbReference>
<reference evidence="15" key="2">
    <citation type="submission" date="2023-05" db="EMBL/GenBank/DDBJ databases">
        <authorList>
            <consortium name="Lawrence Berkeley National Laboratory"/>
            <person name="Steindorff A."/>
            <person name="Hensen N."/>
            <person name="Bonometti L."/>
            <person name="Westerberg I."/>
            <person name="Brannstrom I.O."/>
            <person name="Guillou S."/>
            <person name="Cros-Aarteil S."/>
            <person name="Calhoun S."/>
            <person name="Haridas S."/>
            <person name="Kuo A."/>
            <person name="Mondo S."/>
            <person name="Pangilinan J."/>
            <person name="Riley R."/>
            <person name="Labutti K."/>
            <person name="Andreopoulos B."/>
            <person name="Lipzen A."/>
            <person name="Chen C."/>
            <person name="Yanf M."/>
            <person name="Daum C."/>
            <person name="Ng V."/>
            <person name="Clum A."/>
            <person name="Ohm R."/>
            <person name="Martin F."/>
            <person name="Silar P."/>
            <person name="Natvig D."/>
            <person name="Lalanne C."/>
            <person name="Gautier V."/>
            <person name="Ament-Velasquez S.L."/>
            <person name="Kruys A."/>
            <person name="Hutchinson M.I."/>
            <person name="Powell A.J."/>
            <person name="Barry K."/>
            <person name="Miller A.N."/>
            <person name="Grigoriev I.V."/>
            <person name="Debuchy R."/>
            <person name="Gladieux P."/>
            <person name="Thoren M.H."/>
            <person name="Johannesson H."/>
        </authorList>
    </citation>
    <scope>NUCLEOTIDE SEQUENCE</scope>
    <source>
        <strain evidence="15">CBS 538.74</strain>
    </source>
</reference>
<evidence type="ECO:0000256" key="5">
    <source>
        <dbReference type="ARBA" id="ARBA00022741"/>
    </source>
</evidence>
<evidence type="ECO:0000256" key="6">
    <source>
        <dbReference type="ARBA" id="ARBA00022840"/>
    </source>
</evidence>
<dbReference type="NCBIfam" id="TIGR00234">
    <property type="entry name" value="tyrS"/>
    <property type="match status" value="1"/>
</dbReference>